<accession>A0A4R3KH65</accession>
<protein>
    <submittedName>
        <fullName evidence="1">Uncharacterized protein</fullName>
    </submittedName>
</protein>
<dbReference type="OrthoDB" id="2059008at2"/>
<comment type="caution">
    <text evidence="1">The sequence shown here is derived from an EMBL/GenBank/DDBJ whole genome shotgun (WGS) entry which is preliminary data.</text>
</comment>
<name>A0A4R3KH65_9FIRM</name>
<sequence>MHEIRDILKRAELDNLISYLIYDSDYVGATAEECEEKIDESYEKIFDRLEELYAEANREDDSLFEAVNDFAILHDEVYFKTGVLTGFRLYQDMELGYKKYAGDAAER</sequence>
<proteinExistence type="predicted"/>
<dbReference type="AlphaFoldDB" id="A0A4R3KH65"/>
<evidence type="ECO:0000313" key="2">
    <source>
        <dbReference type="Proteomes" id="UP000295726"/>
    </source>
</evidence>
<gene>
    <name evidence="1" type="ORF">EDD59_102238</name>
</gene>
<keyword evidence="2" id="KW-1185">Reference proteome</keyword>
<dbReference type="EMBL" id="SLZZ01000002">
    <property type="protein sequence ID" value="TCS82369.1"/>
    <property type="molecule type" value="Genomic_DNA"/>
</dbReference>
<organism evidence="1 2">
    <name type="scientific">Muricomes intestini</name>
    <dbReference type="NCBI Taxonomy" id="1796634"/>
    <lineage>
        <taxon>Bacteria</taxon>
        <taxon>Bacillati</taxon>
        <taxon>Bacillota</taxon>
        <taxon>Clostridia</taxon>
        <taxon>Lachnospirales</taxon>
        <taxon>Lachnospiraceae</taxon>
        <taxon>Muricomes</taxon>
    </lineage>
</organism>
<evidence type="ECO:0000313" key="1">
    <source>
        <dbReference type="EMBL" id="TCS82369.1"/>
    </source>
</evidence>
<dbReference type="RefSeq" id="WP_132378651.1">
    <property type="nucleotide sequence ID" value="NZ_DAIPCY010000048.1"/>
</dbReference>
<dbReference type="Proteomes" id="UP000295726">
    <property type="component" value="Unassembled WGS sequence"/>
</dbReference>
<reference evidence="1 2" key="1">
    <citation type="submission" date="2019-03" db="EMBL/GenBank/DDBJ databases">
        <title>Genomic Encyclopedia of Type Strains, Phase IV (KMG-IV): sequencing the most valuable type-strain genomes for metagenomic binning, comparative biology and taxonomic classification.</title>
        <authorList>
            <person name="Goeker M."/>
        </authorList>
    </citation>
    <scope>NUCLEOTIDE SEQUENCE [LARGE SCALE GENOMIC DNA]</scope>
    <source>
        <strain evidence="1 2">DSM 29489</strain>
    </source>
</reference>